<name>F7ZBG4_ROSLO</name>
<dbReference type="Pfam" id="PF04355">
    <property type="entry name" value="BamE"/>
    <property type="match status" value="1"/>
</dbReference>
<keyword evidence="2" id="KW-0472">Membrane</keyword>
<dbReference type="GO" id="GO:0019867">
    <property type="term" value="C:outer membrane"/>
    <property type="evidence" value="ECO:0007669"/>
    <property type="project" value="InterPro"/>
</dbReference>
<evidence type="ECO:0000313" key="4">
    <source>
        <dbReference type="EMBL" id="AEI94350.1"/>
    </source>
</evidence>
<dbReference type="InterPro" id="IPR037873">
    <property type="entry name" value="BamE-like"/>
</dbReference>
<dbReference type="STRING" id="391595.RLO149_c023800"/>
<dbReference type="Proteomes" id="UP000001353">
    <property type="component" value="Chromosome"/>
</dbReference>
<organism evidence="4 5">
    <name type="scientific">Roseobacter litoralis (strain ATCC 49566 / DSM 6996 / JCM 21268 / NBRC 15278 / OCh 149)</name>
    <dbReference type="NCBI Taxonomy" id="391595"/>
    <lineage>
        <taxon>Bacteria</taxon>
        <taxon>Pseudomonadati</taxon>
        <taxon>Pseudomonadota</taxon>
        <taxon>Alphaproteobacteria</taxon>
        <taxon>Rhodobacterales</taxon>
        <taxon>Roseobacteraceae</taxon>
        <taxon>Roseobacter</taxon>
    </lineage>
</organism>
<dbReference type="EMBL" id="CP002623">
    <property type="protein sequence ID" value="AEI94350.1"/>
    <property type="molecule type" value="Genomic_DNA"/>
</dbReference>
<sequence>MSMRIPQGYRFSKTARTFVLAGVLFGLVACGPTYRNHGYVPPQEDLDQIVVGIDTRSSVEETLGTSGSTSVLEDDALYFVRSRMRTVAMLDPEVIERQVVAVSFDANGIVENVESFGLERGQIVSLTRRVTDSSVAGKSFLRQLVGNIGSFTPNGLGL</sequence>
<dbReference type="OrthoDB" id="7203955at2"/>
<dbReference type="PROSITE" id="PS51257">
    <property type="entry name" value="PROKAR_LIPOPROTEIN"/>
    <property type="match status" value="1"/>
</dbReference>
<reference evidence="4 5" key="1">
    <citation type="journal article" date="2011" name="BMC Genomics">
        <title>Comparative genome analysis and genome-guided physiological analysis of Roseobacter litoralis.</title>
        <authorList>
            <person name="Kalhoefer D."/>
            <person name="Thole S."/>
            <person name="Voget S."/>
            <person name="Lehmann R."/>
            <person name="Liesegang H."/>
            <person name="Wollher A."/>
            <person name="Daniel R."/>
            <person name="Simon M."/>
            <person name="Brinkhoff T."/>
        </authorList>
    </citation>
    <scope>NUCLEOTIDE SEQUENCE [LARGE SCALE GENOMIC DNA]</scope>
    <source>
        <strain evidence="5">ATCC 49566 / DSM 6996 / JCM 21268 / NBRC 15278 / OCh 149</strain>
    </source>
</reference>
<dbReference type="InterPro" id="IPR007450">
    <property type="entry name" value="BamE_dom"/>
</dbReference>
<accession>F7ZBG4</accession>
<keyword evidence="1" id="KW-0732">Signal</keyword>
<dbReference type="HOGENOM" id="CLU_104933_0_0_5"/>
<evidence type="ECO:0000256" key="1">
    <source>
        <dbReference type="ARBA" id="ARBA00022729"/>
    </source>
</evidence>
<dbReference type="AlphaFoldDB" id="F7ZBG4"/>
<feature type="domain" description="Outer membrane protein assembly factor BamE" evidence="3">
    <location>
        <begin position="38"/>
        <end position="113"/>
    </location>
</feature>
<keyword evidence="5" id="KW-1185">Reference proteome</keyword>
<dbReference type="eggNOG" id="COG2913">
    <property type="taxonomic scope" value="Bacteria"/>
</dbReference>
<proteinExistence type="predicted"/>
<evidence type="ECO:0000313" key="5">
    <source>
        <dbReference type="Proteomes" id="UP000001353"/>
    </source>
</evidence>
<evidence type="ECO:0000259" key="3">
    <source>
        <dbReference type="Pfam" id="PF04355"/>
    </source>
</evidence>
<evidence type="ECO:0000256" key="2">
    <source>
        <dbReference type="ARBA" id="ARBA00023136"/>
    </source>
</evidence>
<gene>
    <name evidence="4" type="ordered locus">RLO149_c023800</name>
</gene>
<dbReference type="RefSeq" id="WP_013962273.1">
    <property type="nucleotide sequence ID" value="NC_015730.1"/>
</dbReference>
<dbReference type="Gene3D" id="3.30.1450.10">
    <property type="match status" value="1"/>
</dbReference>
<dbReference type="KEGG" id="rli:RLO149_c023800"/>
<protein>
    <submittedName>
        <fullName evidence="4">Lipoprotein-like protein</fullName>
    </submittedName>
</protein>